<accession>A0AAV4PWI1</accession>
<proteinExistence type="predicted"/>
<comment type="caution">
    <text evidence="1">The sequence shown here is derived from an EMBL/GenBank/DDBJ whole genome shotgun (WGS) entry which is preliminary data.</text>
</comment>
<organism evidence="1 2">
    <name type="scientific">Caerostris darwini</name>
    <dbReference type="NCBI Taxonomy" id="1538125"/>
    <lineage>
        <taxon>Eukaryota</taxon>
        <taxon>Metazoa</taxon>
        <taxon>Ecdysozoa</taxon>
        <taxon>Arthropoda</taxon>
        <taxon>Chelicerata</taxon>
        <taxon>Arachnida</taxon>
        <taxon>Araneae</taxon>
        <taxon>Araneomorphae</taxon>
        <taxon>Entelegynae</taxon>
        <taxon>Araneoidea</taxon>
        <taxon>Araneidae</taxon>
        <taxon>Caerostris</taxon>
    </lineage>
</organism>
<evidence type="ECO:0000313" key="1">
    <source>
        <dbReference type="EMBL" id="GIY01429.1"/>
    </source>
</evidence>
<gene>
    <name evidence="1" type="ORF">CDAR_196351</name>
</gene>
<keyword evidence="2" id="KW-1185">Reference proteome</keyword>
<dbReference type="AlphaFoldDB" id="A0AAV4PWI1"/>
<reference evidence="1 2" key="1">
    <citation type="submission" date="2021-06" db="EMBL/GenBank/DDBJ databases">
        <title>Caerostris darwini draft genome.</title>
        <authorList>
            <person name="Kono N."/>
            <person name="Arakawa K."/>
        </authorList>
    </citation>
    <scope>NUCLEOTIDE SEQUENCE [LARGE SCALE GENOMIC DNA]</scope>
</reference>
<protein>
    <submittedName>
        <fullName evidence="1">Uncharacterized protein</fullName>
    </submittedName>
</protein>
<name>A0AAV4PWI1_9ARAC</name>
<evidence type="ECO:0000313" key="2">
    <source>
        <dbReference type="Proteomes" id="UP001054837"/>
    </source>
</evidence>
<sequence length="97" mass="10355">MKIIPTCPAKATKSKITNALRSPKKCNSIPQKIECAANVCSAFDTHIAKAASGAGIAQRASIIWEMATRGVLTGTNVIRLNPMCQSDSHRPSFLMAL</sequence>
<dbReference type="EMBL" id="BPLQ01003582">
    <property type="protein sequence ID" value="GIY01429.1"/>
    <property type="molecule type" value="Genomic_DNA"/>
</dbReference>
<dbReference type="Proteomes" id="UP001054837">
    <property type="component" value="Unassembled WGS sequence"/>
</dbReference>